<accession>A0AAD6TBK3</accession>
<feature type="signal peptide" evidence="1">
    <location>
        <begin position="1"/>
        <end position="21"/>
    </location>
</feature>
<evidence type="ECO:0000256" key="1">
    <source>
        <dbReference type="SAM" id="SignalP"/>
    </source>
</evidence>
<keyword evidence="1" id="KW-0732">Signal</keyword>
<dbReference type="AlphaFoldDB" id="A0AAD6TBK3"/>
<feature type="chain" id="PRO_5042275357" evidence="1">
    <location>
        <begin position="22"/>
        <end position="203"/>
    </location>
</feature>
<gene>
    <name evidence="2" type="ORF">C8F04DRAFT_1177256</name>
</gene>
<protein>
    <submittedName>
        <fullName evidence="2">Uncharacterized protein</fullName>
    </submittedName>
</protein>
<keyword evidence="3" id="KW-1185">Reference proteome</keyword>
<name>A0AAD6TBK3_9AGAR</name>
<dbReference type="Proteomes" id="UP001218188">
    <property type="component" value="Unassembled WGS sequence"/>
</dbReference>
<evidence type="ECO:0000313" key="2">
    <source>
        <dbReference type="EMBL" id="KAJ7041418.1"/>
    </source>
</evidence>
<sequence length="203" mass="22134">MINVWLKVLRLIVFNGPPVWSRSTFAPELFFGASDRFARQIVGEIVMWIANVYLSTTPSQTTNPGSLKEKILPSINFAAPNHRGRAKLFISLSKNDWKSDFLWQLELGESATLYVKLVNGVDSVIVLRAGPSAPPGPCWSSQQCLGGAVRISRMTRRAIRAKIEAHELRSLLAACIKVYDSSDAASTRAAHGPSGSKAPVAIS</sequence>
<proteinExistence type="predicted"/>
<organism evidence="2 3">
    <name type="scientific">Mycena alexandri</name>
    <dbReference type="NCBI Taxonomy" id="1745969"/>
    <lineage>
        <taxon>Eukaryota</taxon>
        <taxon>Fungi</taxon>
        <taxon>Dikarya</taxon>
        <taxon>Basidiomycota</taxon>
        <taxon>Agaricomycotina</taxon>
        <taxon>Agaricomycetes</taxon>
        <taxon>Agaricomycetidae</taxon>
        <taxon>Agaricales</taxon>
        <taxon>Marasmiineae</taxon>
        <taxon>Mycenaceae</taxon>
        <taxon>Mycena</taxon>
    </lineage>
</organism>
<comment type="caution">
    <text evidence="2">The sequence shown here is derived from an EMBL/GenBank/DDBJ whole genome shotgun (WGS) entry which is preliminary data.</text>
</comment>
<evidence type="ECO:0000313" key="3">
    <source>
        <dbReference type="Proteomes" id="UP001218188"/>
    </source>
</evidence>
<reference evidence="2" key="1">
    <citation type="submission" date="2023-03" db="EMBL/GenBank/DDBJ databases">
        <title>Massive genome expansion in bonnet fungi (Mycena s.s.) driven by repeated elements and novel gene families across ecological guilds.</title>
        <authorList>
            <consortium name="Lawrence Berkeley National Laboratory"/>
            <person name="Harder C.B."/>
            <person name="Miyauchi S."/>
            <person name="Viragh M."/>
            <person name="Kuo A."/>
            <person name="Thoen E."/>
            <person name="Andreopoulos B."/>
            <person name="Lu D."/>
            <person name="Skrede I."/>
            <person name="Drula E."/>
            <person name="Henrissat B."/>
            <person name="Morin E."/>
            <person name="Kohler A."/>
            <person name="Barry K."/>
            <person name="LaButti K."/>
            <person name="Morin E."/>
            <person name="Salamov A."/>
            <person name="Lipzen A."/>
            <person name="Mereny Z."/>
            <person name="Hegedus B."/>
            <person name="Baldrian P."/>
            <person name="Stursova M."/>
            <person name="Weitz H."/>
            <person name="Taylor A."/>
            <person name="Grigoriev I.V."/>
            <person name="Nagy L.G."/>
            <person name="Martin F."/>
            <person name="Kauserud H."/>
        </authorList>
    </citation>
    <scope>NUCLEOTIDE SEQUENCE</scope>
    <source>
        <strain evidence="2">CBHHK200</strain>
    </source>
</reference>
<dbReference type="EMBL" id="JARJCM010000017">
    <property type="protein sequence ID" value="KAJ7041418.1"/>
    <property type="molecule type" value="Genomic_DNA"/>
</dbReference>